<keyword evidence="1" id="KW-1133">Transmembrane helix</keyword>
<dbReference type="Proteomes" id="UP000824118">
    <property type="component" value="Unassembled WGS sequence"/>
</dbReference>
<name>A0A9D1LX68_9FIRM</name>
<comment type="caution">
    <text evidence="2">The sequence shown here is derived from an EMBL/GenBank/DDBJ whole genome shotgun (WGS) entry which is preliminary data.</text>
</comment>
<sequence>MNVVLFLVALFALNNIHIVIISAVVFVIALVFFTIGELIGNEKSNNDDGESQ</sequence>
<evidence type="ECO:0000256" key="1">
    <source>
        <dbReference type="SAM" id="Phobius"/>
    </source>
</evidence>
<reference evidence="2" key="2">
    <citation type="journal article" date="2021" name="PeerJ">
        <title>Extensive microbial diversity within the chicken gut microbiome revealed by metagenomics and culture.</title>
        <authorList>
            <person name="Gilroy R."/>
            <person name="Ravi A."/>
            <person name="Getino M."/>
            <person name="Pursley I."/>
            <person name="Horton D.L."/>
            <person name="Alikhan N.F."/>
            <person name="Baker D."/>
            <person name="Gharbi K."/>
            <person name="Hall N."/>
            <person name="Watson M."/>
            <person name="Adriaenssens E.M."/>
            <person name="Foster-Nyarko E."/>
            <person name="Jarju S."/>
            <person name="Secka A."/>
            <person name="Antonio M."/>
            <person name="Oren A."/>
            <person name="Chaudhuri R.R."/>
            <person name="La Ragione R."/>
            <person name="Hildebrand F."/>
            <person name="Pallen M.J."/>
        </authorList>
    </citation>
    <scope>NUCLEOTIDE SEQUENCE</scope>
    <source>
        <strain evidence="2">ChiGjej1B1-1684</strain>
    </source>
</reference>
<keyword evidence="1" id="KW-0472">Membrane</keyword>
<proteinExistence type="predicted"/>
<dbReference type="AlphaFoldDB" id="A0A9D1LX68"/>
<feature type="transmembrane region" description="Helical" evidence="1">
    <location>
        <begin position="6"/>
        <end position="33"/>
    </location>
</feature>
<accession>A0A9D1LX68</accession>
<evidence type="ECO:0000313" key="3">
    <source>
        <dbReference type="Proteomes" id="UP000824118"/>
    </source>
</evidence>
<dbReference type="EMBL" id="DVNG01000014">
    <property type="protein sequence ID" value="HIU49586.1"/>
    <property type="molecule type" value="Genomic_DNA"/>
</dbReference>
<keyword evidence="1" id="KW-0812">Transmembrane</keyword>
<evidence type="ECO:0000313" key="2">
    <source>
        <dbReference type="EMBL" id="HIU49586.1"/>
    </source>
</evidence>
<organism evidence="2 3">
    <name type="scientific">Candidatus Limousia pullorum</name>
    <dbReference type="NCBI Taxonomy" id="2840860"/>
    <lineage>
        <taxon>Bacteria</taxon>
        <taxon>Bacillati</taxon>
        <taxon>Bacillota</taxon>
        <taxon>Clostridia</taxon>
        <taxon>Eubacteriales</taxon>
        <taxon>Oscillospiraceae</taxon>
        <taxon>Oscillospiraceae incertae sedis</taxon>
        <taxon>Candidatus Limousia</taxon>
    </lineage>
</organism>
<protein>
    <submittedName>
        <fullName evidence="2">Uncharacterized protein</fullName>
    </submittedName>
</protein>
<gene>
    <name evidence="2" type="ORF">IAD22_01035</name>
</gene>
<reference evidence="2" key="1">
    <citation type="submission" date="2020-10" db="EMBL/GenBank/DDBJ databases">
        <authorList>
            <person name="Gilroy R."/>
        </authorList>
    </citation>
    <scope>NUCLEOTIDE SEQUENCE</scope>
    <source>
        <strain evidence="2">ChiGjej1B1-1684</strain>
    </source>
</reference>